<dbReference type="AlphaFoldDB" id="A0A8H5MGV3"/>
<dbReference type="EMBL" id="JAACJN010000002">
    <property type="protein sequence ID" value="KAF5393369.1"/>
    <property type="molecule type" value="Genomic_DNA"/>
</dbReference>
<name>A0A8H5MGV3_9AGAR</name>
<dbReference type="Gene3D" id="1.20.1280.50">
    <property type="match status" value="1"/>
</dbReference>
<evidence type="ECO:0000313" key="2">
    <source>
        <dbReference type="Proteomes" id="UP000518752"/>
    </source>
</evidence>
<dbReference type="InterPro" id="IPR036047">
    <property type="entry name" value="F-box-like_dom_sf"/>
</dbReference>
<protein>
    <recommendedName>
        <fullName evidence="3">F-box domain-containing protein</fullName>
    </recommendedName>
</protein>
<organism evidence="1 2">
    <name type="scientific">Collybiopsis confluens</name>
    <dbReference type="NCBI Taxonomy" id="2823264"/>
    <lineage>
        <taxon>Eukaryota</taxon>
        <taxon>Fungi</taxon>
        <taxon>Dikarya</taxon>
        <taxon>Basidiomycota</taxon>
        <taxon>Agaricomycotina</taxon>
        <taxon>Agaricomycetes</taxon>
        <taxon>Agaricomycetidae</taxon>
        <taxon>Agaricales</taxon>
        <taxon>Marasmiineae</taxon>
        <taxon>Omphalotaceae</taxon>
        <taxon>Collybiopsis</taxon>
    </lineage>
</organism>
<dbReference type="Proteomes" id="UP000518752">
    <property type="component" value="Unassembled WGS sequence"/>
</dbReference>
<accession>A0A8H5MGV3</accession>
<dbReference type="SUPFAM" id="SSF81383">
    <property type="entry name" value="F-box domain"/>
    <property type="match status" value="1"/>
</dbReference>
<evidence type="ECO:0008006" key="3">
    <source>
        <dbReference type="Google" id="ProtNLM"/>
    </source>
</evidence>
<comment type="caution">
    <text evidence="1">The sequence shown here is derived from an EMBL/GenBank/DDBJ whole genome shotgun (WGS) entry which is preliminary data.</text>
</comment>
<dbReference type="OrthoDB" id="3270987at2759"/>
<sequence>MTRTIIVYTLPTAYDMLDSELLPKLIKGHDIKLEMPIMREEATDLWIVNIQSRLSFRRRTNANSQKVVIPDQLQTDLGPSPIQLLPLELLSYIFLLSVEPSLFPNTVASALTLSRVCSVWRATVATDPRLWSSTSIHIVPNQKWRDLLILLSTRSGDRPLSLELIWHPTRGDKEYNISISNTLYRQLPLLSPRWHRLQLFVPLDIVALILDYAPLPNLEFLSLGSECEEPPVLNWTQLDHAPNLRTLSFAALRSRPIWWDMPWSQLTELNSKSLLSGPQAVFLLSRCPNLERCQLRVESARFEHEEEDEDVLVVVPKLKSLSLVLGGFDDIWRLFGLFRRLVFPSLDRLEFRDAVQNDSVVGGLYKKHYWVGEFLVPLLDRSECSLEAFRVVLVGGSSHIELGFEGGTLVDRSRTRE</sequence>
<gene>
    <name evidence="1" type="ORF">D9757_000504</name>
</gene>
<evidence type="ECO:0000313" key="1">
    <source>
        <dbReference type="EMBL" id="KAF5393369.1"/>
    </source>
</evidence>
<proteinExistence type="predicted"/>
<keyword evidence="2" id="KW-1185">Reference proteome</keyword>
<reference evidence="1 2" key="1">
    <citation type="journal article" date="2020" name="ISME J.">
        <title>Uncovering the hidden diversity of litter-decomposition mechanisms in mushroom-forming fungi.</title>
        <authorList>
            <person name="Floudas D."/>
            <person name="Bentzer J."/>
            <person name="Ahren D."/>
            <person name="Johansson T."/>
            <person name="Persson P."/>
            <person name="Tunlid A."/>
        </authorList>
    </citation>
    <scope>NUCLEOTIDE SEQUENCE [LARGE SCALE GENOMIC DNA]</scope>
    <source>
        <strain evidence="1 2">CBS 406.79</strain>
    </source>
</reference>